<organism evidence="3 4">
    <name type="scientific">Nocardia yunnanensis</name>
    <dbReference type="NCBI Taxonomy" id="2382165"/>
    <lineage>
        <taxon>Bacteria</taxon>
        <taxon>Bacillati</taxon>
        <taxon>Actinomycetota</taxon>
        <taxon>Actinomycetes</taxon>
        <taxon>Mycobacteriales</taxon>
        <taxon>Nocardiaceae</taxon>
        <taxon>Nocardia</taxon>
    </lineage>
</organism>
<dbReference type="InterPro" id="IPR029062">
    <property type="entry name" value="Class_I_gatase-like"/>
</dbReference>
<keyword evidence="3" id="KW-0808">Transferase</keyword>
<keyword evidence="3" id="KW-0315">Glutamine amidotransferase</keyword>
<name>A0A386ZBN0_9NOCA</name>
<dbReference type="CDD" id="cd03134">
    <property type="entry name" value="GATase1_PfpI_like"/>
    <property type="match status" value="1"/>
</dbReference>
<dbReference type="PROSITE" id="PS51276">
    <property type="entry name" value="PEPTIDASE_C56_PFPI"/>
    <property type="match status" value="1"/>
</dbReference>
<dbReference type="RefSeq" id="WP_120736896.1">
    <property type="nucleotide sequence ID" value="NZ_CP032568.1"/>
</dbReference>
<dbReference type="PANTHER" id="PTHR42733">
    <property type="entry name" value="DJ-1 PROTEIN"/>
    <property type="match status" value="1"/>
</dbReference>
<dbReference type="GO" id="GO:0016740">
    <property type="term" value="F:transferase activity"/>
    <property type="evidence" value="ECO:0007669"/>
    <property type="project" value="UniProtKB-KW"/>
</dbReference>
<gene>
    <name evidence="3" type="ORF">D7D52_14720</name>
</gene>
<comment type="similarity">
    <text evidence="1">Belongs to the peptidase C56 family.</text>
</comment>
<reference evidence="3 4" key="1">
    <citation type="submission" date="2018-09" db="EMBL/GenBank/DDBJ databases">
        <title>Nocardia yunnanensis sp. nov., an actinomycete isolated from a soil sample.</title>
        <authorList>
            <person name="Zhang J."/>
        </authorList>
    </citation>
    <scope>NUCLEOTIDE SEQUENCE [LARGE SCALE GENOMIC DNA]</scope>
    <source>
        <strain evidence="3 4">CFHS0054</strain>
    </source>
</reference>
<dbReference type="Gene3D" id="3.40.50.880">
    <property type="match status" value="1"/>
</dbReference>
<dbReference type="OrthoDB" id="9792284at2"/>
<protein>
    <submittedName>
        <fullName evidence="3">Type 1 glutamine amidotransferase</fullName>
    </submittedName>
</protein>
<dbReference type="NCBIfam" id="TIGR01382">
    <property type="entry name" value="PfpI"/>
    <property type="match status" value="1"/>
</dbReference>
<dbReference type="Proteomes" id="UP000267164">
    <property type="component" value="Chromosome"/>
</dbReference>
<proteinExistence type="inferred from homology"/>
<evidence type="ECO:0000313" key="4">
    <source>
        <dbReference type="Proteomes" id="UP000267164"/>
    </source>
</evidence>
<evidence type="ECO:0000313" key="3">
    <source>
        <dbReference type="EMBL" id="AYF74906.1"/>
    </source>
</evidence>
<dbReference type="AlphaFoldDB" id="A0A386ZBN0"/>
<feature type="domain" description="DJ-1/PfpI" evidence="2">
    <location>
        <begin position="8"/>
        <end position="180"/>
    </location>
</feature>
<accession>A0A386ZBN0</accession>
<dbReference type="PANTHER" id="PTHR42733:SF12">
    <property type="entry name" value="PROTEINASE"/>
    <property type="match status" value="1"/>
</dbReference>
<dbReference type="KEGG" id="nyu:D7D52_14720"/>
<dbReference type="SUPFAM" id="SSF52317">
    <property type="entry name" value="Class I glutamine amidotransferase-like"/>
    <property type="match status" value="1"/>
</dbReference>
<evidence type="ECO:0000256" key="1">
    <source>
        <dbReference type="ARBA" id="ARBA00008542"/>
    </source>
</evidence>
<dbReference type="InterPro" id="IPR006286">
    <property type="entry name" value="C56_PfpI-like"/>
</dbReference>
<evidence type="ECO:0000259" key="2">
    <source>
        <dbReference type="Pfam" id="PF01965"/>
    </source>
</evidence>
<keyword evidence="4" id="KW-1185">Reference proteome</keyword>
<sequence length="185" mass="20005">MSNELSGKRILIVTSNAGVEHDELIVPRDRLRERGAQITHAALEDSEVRTYEHDLEPSETVRPDTTVDSVSADAFDLLVVPGGTVNADTLRTDSAARKLVQSCTENDVPVAAICHGPWLLIEAGAVAGKTLTSYPSLRTDLVNAGAEWVDEQMVRDDAAGWTLITSRKPDDLPAFVDAITARLSE</sequence>
<dbReference type="Pfam" id="PF01965">
    <property type="entry name" value="DJ-1_PfpI"/>
    <property type="match status" value="1"/>
</dbReference>
<dbReference type="InterPro" id="IPR002818">
    <property type="entry name" value="DJ-1/PfpI"/>
</dbReference>
<dbReference type="EMBL" id="CP032568">
    <property type="protein sequence ID" value="AYF74906.1"/>
    <property type="molecule type" value="Genomic_DNA"/>
</dbReference>